<dbReference type="EMBL" id="BDSA01000007">
    <property type="protein sequence ID" value="GBE62837.1"/>
    <property type="molecule type" value="Genomic_DNA"/>
</dbReference>
<gene>
    <name evidence="3" type="ORF">BOVATA_043300</name>
</gene>
<evidence type="ECO:0000256" key="2">
    <source>
        <dbReference type="SAM" id="Phobius"/>
    </source>
</evidence>
<dbReference type="Proteomes" id="UP000236319">
    <property type="component" value="Unassembled WGS sequence"/>
</dbReference>
<evidence type="ECO:0000313" key="4">
    <source>
        <dbReference type="Proteomes" id="UP000236319"/>
    </source>
</evidence>
<feature type="compositionally biased region" description="Basic and acidic residues" evidence="1">
    <location>
        <begin position="143"/>
        <end position="159"/>
    </location>
</feature>
<accession>A0A2H6KIM4</accession>
<feature type="transmembrane region" description="Helical" evidence="2">
    <location>
        <begin position="440"/>
        <end position="465"/>
    </location>
</feature>
<evidence type="ECO:0000313" key="3">
    <source>
        <dbReference type="EMBL" id="GBE62837.1"/>
    </source>
</evidence>
<keyword evidence="2" id="KW-0472">Membrane</keyword>
<evidence type="ECO:0000256" key="1">
    <source>
        <dbReference type="SAM" id="MobiDB-lite"/>
    </source>
</evidence>
<dbReference type="AlphaFoldDB" id="A0A2H6KIM4"/>
<proteinExistence type="predicted"/>
<dbReference type="RefSeq" id="XP_028869080.1">
    <property type="nucleotide sequence ID" value="XM_029013247.1"/>
</dbReference>
<protein>
    <submittedName>
        <fullName evidence="3">Multidrug transporter, putative</fullName>
    </submittedName>
</protein>
<comment type="caution">
    <text evidence="3">The sequence shown here is derived from an EMBL/GenBank/DDBJ whole genome shotgun (WGS) entry which is preliminary data.</text>
</comment>
<keyword evidence="2" id="KW-0812">Transmembrane</keyword>
<dbReference type="VEuPathDB" id="PiroplasmaDB:BOVATA_043300"/>
<keyword evidence="4" id="KW-1185">Reference proteome</keyword>
<keyword evidence="2" id="KW-1133">Transmembrane helix</keyword>
<organism evidence="3 4">
    <name type="scientific">Babesia ovata</name>
    <dbReference type="NCBI Taxonomy" id="189622"/>
    <lineage>
        <taxon>Eukaryota</taxon>
        <taxon>Sar</taxon>
        <taxon>Alveolata</taxon>
        <taxon>Apicomplexa</taxon>
        <taxon>Aconoidasida</taxon>
        <taxon>Piroplasmida</taxon>
        <taxon>Babesiidae</taxon>
        <taxon>Babesia</taxon>
    </lineage>
</organism>
<feature type="region of interest" description="Disordered" evidence="1">
    <location>
        <begin position="352"/>
        <end position="405"/>
    </location>
</feature>
<feature type="compositionally biased region" description="Basic and acidic residues" evidence="1">
    <location>
        <begin position="175"/>
        <end position="189"/>
    </location>
</feature>
<feature type="transmembrane region" description="Helical" evidence="2">
    <location>
        <begin position="29"/>
        <end position="46"/>
    </location>
</feature>
<reference evidence="3 4" key="1">
    <citation type="journal article" date="2017" name="BMC Genomics">
        <title>Whole-genome assembly of Babesia ovata and comparative genomics between closely related pathogens.</title>
        <authorList>
            <person name="Yamagishi J."/>
            <person name="Asada M."/>
            <person name="Hakimi H."/>
            <person name="Tanaka T.Q."/>
            <person name="Sugimoto C."/>
            <person name="Kawazu S."/>
        </authorList>
    </citation>
    <scope>NUCLEOTIDE SEQUENCE [LARGE SCALE GENOMIC DNA]</scope>
    <source>
        <strain evidence="3 4">Miyake</strain>
    </source>
</reference>
<feature type="region of interest" description="Disordered" evidence="1">
    <location>
        <begin position="139"/>
        <end position="189"/>
    </location>
</feature>
<sequence length="548" mass="57439">MIMNFLRLLNRPAKHCPSLLLPRSQTTKMVFKALINFFNCLISIYNLLYIQIQSLINLQLVVGFLSLFLRRSTDFLSVGDPRIQGGNMMKESVICGVNCNNVITNHCRLMTSRSPPGQDDGRQLLRWMTKAASKGLIRGSSRLGEREHSPAAGEQRLDVDEVGGPGEEYDEDVERGDRPECDDGEEEGRTDAIEELGDGLVRQPVERVHLLDGDLQCCAEILAGPLGWVAAGGAGEAVDVPVHEAVPKECGRGTVAVRDGEAVGSVIGARGHGKTLGWAVVGAAVGVAVGRGVGAGALAVLEQCTEDVVKGLGQVHHPGEVEVGVLLGEGGAYVVAEWLEFIWRPWRASEEATQEAAQPGEGRRCAATEGAENVHDASASGGTGGQPGNVGEAHGRLARQAGRRSVTAGALDTGVLGGHVMRQEAHQAILEERLERRLDAALGMLVTALVTYLVACLAGLMRALLVGTLHGVALPTGATDAAAVPAVAPSAVPGVVGAPAVEEIELVVEAFDDVEQQAEQSVGVAGVEEASRVGVEVYGVDASGMAEA</sequence>
<name>A0A2H6KIM4_9APIC</name>
<dbReference type="GeneID" id="39876607"/>